<feature type="transmembrane region" description="Helical" evidence="1">
    <location>
        <begin position="220"/>
        <end position="239"/>
    </location>
</feature>
<dbReference type="InterPro" id="IPR011008">
    <property type="entry name" value="Dimeric_a/b-barrel"/>
</dbReference>
<evidence type="ECO:0000313" key="3">
    <source>
        <dbReference type="EMBL" id="MBC2600424.1"/>
    </source>
</evidence>
<dbReference type="RefSeq" id="WP_185691173.1">
    <property type="nucleotide sequence ID" value="NZ_JACHVA010000019.1"/>
</dbReference>
<feature type="domain" description="ABM" evidence="2">
    <location>
        <begin position="102"/>
        <end position="191"/>
    </location>
</feature>
<proteinExistence type="predicted"/>
<dbReference type="PANTHER" id="PTHR40057">
    <property type="entry name" value="SLR1162 PROTEIN"/>
    <property type="match status" value="1"/>
</dbReference>
<dbReference type="Proteomes" id="UP000525652">
    <property type="component" value="Unassembled WGS sequence"/>
</dbReference>
<name>A0A7X1E2Z6_9BACT</name>
<dbReference type="AlphaFoldDB" id="A0A7X1E2Z6"/>
<keyword evidence="1" id="KW-0472">Membrane</keyword>
<evidence type="ECO:0000313" key="4">
    <source>
        <dbReference type="Proteomes" id="UP000525652"/>
    </source>
</evidence>
<protein>
    <recommendedName>
        <fullName evidence="2">ABM domain-containing protein</fullName>
    </recommendedName>
</protein>
<dbReference type="InterPro" id="IPR038762">
    <property type="entry name" value="ABM_predict"/>
</dbReference>
<comment type="caution">
    <text evidence="3">The sequence shown here is derived from an EMBL/GenBank/DDBJ whole genome shotgun (WGS) entry which is preliminary data.</text>
</comment>
<reference evidence="3 4" key="1">
    <citation type="submission" date="2020-07" db="EMBL/GenBank/DDBJ databases">
        <authorList>
            <person name="Feng X."/>
        </authorList>
    </citation>
    <scope>NUCLEOTIDE SEQUENCE [LARGE SCALE GENOMIC DNA]</scope>
    <source>
        <strain evidence="3 4">JCM14086</strain>
    </source>
</reference>
<feature type="transmembrane region" description="Helical" evidence="1">
    <location>
        <begin position="287"/>
        <end position="310"/>
    </location>
</feature>
<keyword evidence="1" id="KW-1133">Transmembrane helix</keyword>
<feature type="domain" description="ABM" evidence="2">
    <location>
        <begin position="2"/>
        <end position="92"/>
    </location>
</feature>
<accession>A0A7X1E2Z6</accession>
<dbReference type="InterPro" id="IPR007138">
    <property type="entry name" value="ABM_dom"/>
</dbReference>
<dbReference type="EMBL" id="JACHVA010000019">
    <property type="protein sequence ID" value="MBC2600424.1"/>
    <property type="molecule type" value="Genomic_DNA"/>
</dbReference>
<evidence type="ECO:0000259" key="2">
    <source>
        <dbReference type="PROSITE" id="PS51725"/>
    </source>
</evidence>
<organism evidence="3 4">
    <name type="scientific">Puniceicoccus vermicola</name>
    <dbReference type="NCBI Taxonomy" id="388746"/>
    <lineage>
        <taxon>Bacteria</taxon>
        <taxon>Pseudomonadati</taxon>
        <taxon>Verrucomicrobiota</taxon>
        <taxon>Opitutia</taxon>
        <taxon>Puniceicoccales</taxon>
        <taxon>Puniceicoccaceae</taxon>
        <taxon>Puniceicoccus</taxon>
    </lineage>
</organism>
<evidence type="ECO:0000256" key="1">
    <source>
        <dbReference type="SAM" id="Phobius"/>
    </source>
</evidence>
<gene>
    <name evidence="3" type="ORF">H5P30_01375</name>
</gene>
<dbReference type="SUPFAM" id="SSF54909">
    <property type="entry name" value="Dimeric alpha+beta barrel"/>
    <property type="match status" value="2"/>
</dbReference>
<dbReference type="PROSITE" id="PS51725">
    <property type="entry name" value="ABM"/>
    <property type="match status" value="2"/>
</dbReference>
<dbReference type="PANTHER" id="PTHR40057:SF1">
    <property type="entry name" value="SLR1162 PROTEIN"/>
    <property type="match status" value="1"/>
</dbReference>
<dbReference type="Gene3D" id="3.30.70.100">
    <property type="match status" value="2"/>
</dbReference>
<sequence length="311" mass="35517">MPTVITSMHVREDCQTQFHDFQVKISLLVREQPGFSGREVICPVAPYQEAWVILFRFDNNENLQSWLHHPERLRLLEEIGASLEKPMSFQVVASDPKSPQPASAVFSHRVQPEKEEQFHDWKRRLIEARSHFPGLLDSEMYEPVPGIQEDWIDIVRFDSSENLNAWFNSAERKQFLEEAKELSIDSSAHSVATGLENWFHLQEDEGQSTPSIPSWKQASLVLLALFPVALIVHLILRPLPAELPWPAKVLFGNFIGVAALTWVLMPRISQLFAFWCRPPAQSRNWRVHLLGGILLYGIIFSILALAIGLLG</sequence>
<dbReference type="Pfam" id="PF03992">
    <property type="entry name" value="ABM"/>
    <property type="match status" value="1"/>
</dbReference>
<keyword evidence="4" id="KW-1185">Reference proteome</keyword>
<feature type="transmembrane region" description="Helical" evidence="1">
    <location>
        <begin position="251"/>
        <end position="275"/>
    </location>
</feature>
<keyword evidence="1" id="KW-0812">Transmembrane</keyword>